<feature type="domain" description="Transposase IS701-like DDE" evidence="1">
    <location>
        <begin position="30"/>
        <end position="98"/>
    </location>
</feature>
<protein>
    <recommendedName>
        <fullName evidence="1">Transposase IS701-like DDE domain-containing protein</fullName>
    </recommendedName>
</protein>
<feature type="non-terminal residue" evidence="2">
    <location>
        <position position="104"/>
    </location>
</feature>
<reference evidence="2" key="1">
    <citation type="submission" date="2018-05" db="EMBL/GenBank/DDBJ databases">
        <authorList>
            <person name="Lanie J.A."/>
            <person name="Ng W.-L."/>
            <person name="Kazmierczak K.M."/>
            <person name="Andrzejewski T.M."/>
            <person name="Davidsen T.M."/>
            <person name="Wayne K.J."/>
            <person name="Tettelin H."/>
            <person name="Glass J.I."/>
            <person name="Rusch D."/>
            <person name="Podicherti R."/>
            <person name="Tsui H.-C.T."/>
            <person name="Winkler M.E."/>
        </authorList>
    </citation>
    <scope>NUCLEOTIDE SEQUENCE</scope>
</reference>
<dbReference type="EMBL" id="UINC01221409">
    <property type="protein sequence ID" value="SVE49734.1"/>
    <property type="molecule type" value="Genomic_DNA"/>
</dbReference>
<dbReference type="InterPro" id="IPR038721">
    <property type="entry name" value="IS701-like_DDE_dom"/>
</dbReference>
<name>A0A383DZH9_9ZZZZ</name>
<dbReference type="AlphaFoldDB" id="A0A383DZH9"/>
<proteinExistence type="predicted"/>
<organism evidence="2">
    <name type="scientific">marine metagenome</name>
    <dbReference type="NCBI Taxonomy" id="408172"/>
    <lineage>
        <taxon>unclassified sequences</taxon>
        <taxon>metagenomes</taxon>
        <taxon>ecological metagenomes</taxon>
    </lineage>
</organism>
<gene>
    <name evidence="2" type="ORF">METZ01_LOCUS502588</name>
</gene>
<accession>A0A383DZH9</accession>
<sequence length="104" mass="11911">MMLLTPIPWAGCVWALPFLTALMPSRKHCEENGRRYKTTTDWARQMISQLHRWMPKRKIVVVADGAYSVLKLLGHCISLPNPVTMVTRLRLDAALYDPPTPRNP</sequence>
<evidence type="ECO:0000259" key="1">
    <source>
        <dbReference type="Pfam" id="PF13546"/>
    </source>
</evidence>
<dbReference type="Pfam" id="PF13546">
    <property type="entry name" value="DDE_5"/>
    <property type="match status" value="1"/>
</dbReference>
<evidence type="ECO:0000313" key="2">
    <source>
        <dbReference type="EMBL" id="SVE49734.1"/>
    </source>
</evidence>